<evidence type="ECO:0000313" key="1">
    <source>
        <dbReference type="EMBL" id="GAA0875988.1"/>
    </source>
</evidence>
<proteinExistence type="predicted"/>
<keyword evidence="2" id="KW-1185">Reference proteome</keyword>
<sequence>MFPKKIHTTDIDTFFFEVTDRFELKSIIQNIFTDEWIFFYFKRTENLTDDVILESLKEDIDNDFKEYGEYQYLQKVDDNLFDSVGVLKKSIMFSNTVLKMWEYYYSVFIFQPVSIDMWESYKNFATEIAIKGSDLFGRKHIELGFCEFVVMKNLGGNELILSCKKELSDEILKNIGVNPMVW</sequence>
<evidence type="ECO:0000313" key="2">
    <source>
        <dbReference type="Proteomes" id="UP001501126"/>
    </source>
</evidence>
<accession>A0ABN1MS82</accession>
<dbReference type="RefSeq" id="WP_343788065.1">
    <property type="nucleotide sequence ID" value="NZ_BAAAFH010000017.1"/>
</dbReference>
<organism evidence="1 2">
    <name type="scientific">Wandonia haliotis</name>
    <dbReference type="NCBI Taxonomy" id="574963"/>
    <lineage>
        <taxon>Bacteria</taxon>
        <taxon>Pseudomonadati</taxon>
        <taxon>Bacteroidota</taxon>
        <taxon>Flavobacteriia</taxon>
        <taxon>Flavobacteriales</taxon>
        <taxon>Crocinitomicaceae</taxon>
        <taxon>Wandonia</taxon>
    </lineage>
</organism>
<comment type="caution">
    <text evidence="1">The sequence shown here is derived from an EMBL/GenBank/DDBJ whole genome shotgun (WGS) entry which is preliminary data.</text>
</comment>
<dbReference type="EMBL" id="BAAAFH010000017">
    <property type="protein sequence ID" value="GAA0875988.1"/>
    <property type="molecule type" value="Genomic_DNA"/>
</dbReference>
<gene>
    <name evidence="1" type="ORF">GCM10009118_23970</name>
</gene>
<dbReference type="Proteomes" id="UP001501126">
    <property type="component" value="Unassembled WGS sequence"/>
</dbReference>
<name>A0ABN1MS82_9FLAO</name>
<reference evidence="1 2" key="1">
    <citation type="journal article" date="2019" name="Int. J. Syst. Evol. Microbiol.">
        <title>The Global Catalogue of Microorganisms (GCM) 10K type strain sequencing project: providing services to taxonomists for standard genome sequencing and annotation.</title>
        <authorList>
            <consortium name="The Broad Institute Genomics Platform"/>
            <consortium name="The Broad Institute Genome Sequencing Center for Infectious Disease"/>
            <person name="Wu L."/>
            <person name="Ma J."/>
        </authorList>
    </citation>
    <scope>NUCLEOTIDE SEQUENCE [LARGE SCALE GENOMIC DNA]</scope>
    <source>
        <strain evidence="1 2">JCM 16083</strain>
    </source>
</reference>
<protein>
    <submittedName>
        <fullName evidence="1">Uncharacterized protein</fullName>
    </submittedName>
</protein>